<dbReference type="EMBL" id="VSWC01000105">
    <property type="protein sequence ID" value="KAA1087091.1"/>
    <property type="molecule type" value="Genomic_DNA"/>
</dbReference>
<dbReference type="Proteomes" id="UP000324748">
    <property type="component" value="Unassembled WGS sequence"/>
</dbReference>
<reference evidence="1 2" key="1">
    <citation type="submission" date="2019-05" db="EMBL/GenBank/DDBJ databases">
        <title>Emergence of the Ug99 lineage of the wheat stem rust pathogen through somatic hybridization.</title>
        <authorList>
            <person name="Li F."/>
            <person name="Upadhyaya N.M."/>
            <person name="Sperschneider J."/>
            <person name="Matny O."/>
            <person name="Nguyen-Phuc H."/>
            <person name="Mago R."/>
            <person name="Raley C."/>
            <person name="Miller M.E."/>
            <person name="Silverstein K.A.T."/>
            <person name="Henningsen E."/>
            <person name="Hirsch C.D."/>
            <person name="Visser B."/>
            <person name="Pretorius Z.A."/>
            <person name="Steffenson B.J."/>
            <person name="Schwessinger B."/>
            <person name="Dodds P.N."/>
            <person name="Figueroa M."/>
        </authorList>
    </citation>
    <scope>NUCLEOTIDE SEQUENCE [LARGE SCALE GENOMIC DNA]</scope>
    <source>
        <strain evidence="1">21-0</strain>
    </source>
</reference>
<name>A0A5B0NCT6_PUCGR</name>
<gene>
    <name evidence="1" type="ORF">PGT21_021773</name>
</gene>
<dbReference type="OrthoDB" id="10657997at2759"/>
<dbReference type="AlphaFoldDB" id="A0A5B0NCT6"/>
<sequence length="137" mass="16213">MISSYAYNGFRQSRLDVCKLYMNFNVRLSLLEGPATQKVVNLLELLDNDAWRRTEFEYLCAQVWQYSKDPSIKTHAENWEESIRPFFEDFKNLASQKYIAELSVEKVQEFIQEAMTQLKVVINEDEAARHFNYNQGQ</sequence>
<evidence type="ECO:0000313" key="1">
    <source>
        <dbReference type="EMBL" id="KAA1087091.1"/>
    </source>
</evidence>
<comment type="caution">
    <text evidence="1">The sequence shown here is derived from an EMBL/GenBank/DDBJ whole genome shotgun (WGS) entry which is preliminary data.</text>
</comment>
<accession>A0A5B0NCT6</accession>
<protein>
    <submittedName>
        <fullName evidence="1">Uncharacterized protein</fullName>
    </submittedName>
</protein>
<keyword evidence="2" id="KW-1185">Reference proteome</keyword>
<proteinExistence type="predicted"/>
<organism evidence="1 2">
    <name type="scientific">Puccinia graminis f. sp. tritici</name>
    <dbReference type="NCBI Taxonomy" id="56615"/>
    <lineage>
        <taxon>Eukaryota</taxon>
        <taxon>Fungi</taxon>
        <taxon>Dikarya</taxon>
        <taxon>Basidiomycota</taxon>
        <taxon>Pucciniomycotina</taxon>
        <taxon>Pucciniomycetes</taxon>
        <taxon>Pucciniales</taxon>
        <taxon>Pucciniaceae</taxon>
        <taxon>Puccinia</taxon>
    </lineage>
</organism>
<evidence type="ECO:0000313" key="2">
    <source>
        <dbReference type="Proteomes" id="UP000324748"/>
    </source>
</evidence>